<dbReference type="HOGENOM" id="CLU_1746289_0_0_4"/>
<dbReference type="EMBL" id="CAFE01000228">
    <property type="protein sequence ID" value="CCD39851.1"/>
    <property type="molecule type" value="Genomic_DNA"/>
</dbReference>
<evidence type="ECO:0000313" key="2">
    <source>
        <dbReference type="Proteomes" id="UP000003511"/>
    </source>
</evidence>
<comment type="caution">
    <text evidence="1">The sequence shown here is derived from an EMBL/GenBank/DDBJ whole genome shotgun (WGS) entry which is preliminary data.</text>
</comment>
<reference evidence="1 2" key="1">
    <citation type="submission" date="2011-09" db="EMBL/GenBank/DDBJ databases">
        <authorList>
            <person name="Carlier A."/>
        </authorList>
    </citation>
    <scope>NUCLEOTIDE SEQUENCE [LARGE SCALE GENOMIC DNA]</scope>
    <source>
        <strain evidence="1 2">UZHbot1</strain>
    </source>
</reference>
<sequence length="149" mass="17576">MSVLPRGLHLAFLDPFNAEQLDFEIIRTLARQPFIDILVHFSVMDIQRNIDLEAATFGNRLERIAPGWREAIDLTILPKSAFVNAFLDHWKQLIQSETQLTAADMMPLIRNSKNGPLYRLIMLRRHRLARKTLEGRWKRREDKKQRILF</sequence>
<dbReference type="AlphaFoldDB" id="G4MFC2"/>
<dbReference type="NCBIfam" id="TIGR04474">
    <property type="entry name" value="tcm_partner"/>
    <property type="match status" value="1"/>
</dbReference>
<evidence type="ECO:0000313" key="1">
    <source>
        <dbReference type="EMBL" id="CCD39851.1"/>
    </source>
</evidence>
<organism evidence="1 2">
    <name type="scientific">Candidatus Paraburkholderia kirkii UZHbot1</name>
    <dbReference type="NCBI Taxonomy" id="1055526"/>
    <lineage>
        <taxon>Bacteria</taxon>
        <taxon>Pseudomonadati</taxon>
        <taxon>Pseudomonadota</taxon>
        <taxon>Betaproteobacteria</taxon>
        <taxon>Burkholderiales</taxon>
        <taxon>Burkholderiaceae</taxon>
        <taxon>Paraburkholderia</taxon>
    </lineage>
</organism>
<reference evidence="1 2" key="2">
    <citation type="submission" date="2011-10" db="EMBL/GenBank/DDBJ databases">
        <title>Draft genome sequence of Candidatus Burkholderia kirkii.</title>
        <authorList>
            <person name="Carlier A.L."/>
            <person name="Eberl L."/>
        </authorList>
    </citation>
    <scope>NUCLEOTIDE SEQUENCE [LARGE SCALE GENOMIC DNA]</scope>
    <source>
        <strain evidence="1 2">UZHbot1</strain>
    </source>
</reference>
<dbReference type="InterPro" id="IPR031009">
    <property type="entry name" value="Tcm_partner"/>
</dbReference>
<accession>G4MFC2</accession>
<protein>
    <submittedName>
        <fullName evidence="1">Uncharacterized protein</fullName>
    </submittedName>
</protein>
<gene>
    <name evidence="1" type="ORF">BKIR_c58_0788</name>
</gene>
<dbReference type="Proteomes" id="UP000003511">
    <property type="component" value="Unassembled WGS sequence"/>
</dbReference>
<dbReference type="BioCyc" id="CBUR1055526:G10QW-1107-MONOMER"/>
<name>G4MFC2_9BURK</name>
<proteinExistence type="predicted"/>
<keyword evidence="2" id="KW-1185">Reference proteome</keyword>